<accession>A0AA40IBN3</accession>
<name>A0AA40IBN3_CNENI</name>
<dbReference type="SUPFAM" id="SSF57756">
    <property type="entry name" value="Retrovirus zinc finger-like domains"/>
    <property type="match status" value="2"/>
</dbReference>
<dbReference type="Pfam" id="PF00607">
    <property type="entry name" value="Gag_p24"/>
    <property type="match status" value="1"/>
</dbReference>
<gene>
    <name evidence="8" type="ORF">QTO34_000488</name>
</gene>
<evidence type="ECO:0000256" key="1">
    <source>
        <dbReference type="ARBA" id="ARBA00022723"/>
    </source>
</evidence>
<dbReference type="InterPro" id="IPR008916">
    <property type="entry name" value="Retrov_capsid_C"/>
</dbReference>
<proteinExistence type="predicted"/>
<keyword evidence="6" id="KW-0732">Signal</keyword>
<keyword evidence="2 4" id="KW-0863">Zinc-finger</keyword>
<evidence type="ECO:0000256" key="5">
    <source>
        <dbReference type="SAM" id="MobiDB-lite"/>
    </source>
</evidence>
<dbReference type="Pfam" id="PF19317">
    <property type="entry name" value="Gag_p24_C"/>
    <property type="match status" value="1"/>
</dbReference>
<dbReference type="PANTHER" id="PTHR40389">
    <property type="entry name" value="ENDOGENOUS RETROVIRUS GROUP K MEMBER 24 GAG POLYPROTEIN-RELATED"/>
    <property type="match status" value="1"/>
</dbReference>
<evidence type="ECO:0000259" key="7">
    <source>
        <dbReference type="PROSITE" id="PS50158"/>
    </source>
</evidence>
<dbReference type="Pfam" id="PF00098">
    <property type="entry name" value="zf-CCHC"/>
    <property type="match status" value="1"/>
</dbReference>
<dbReference type="EMBL" id="JAULJE010000001">
    <property type="protein sequence ID" value="KAK1346628.1"/>
    <property type="molecule type" value="Genomic_DNA"/>
</dbReference>
<organism evidence="8 9">
    <name type="scientific">Cnephaeus nilssonii</name>
    <name type="common">Northern bat</name>
    <name type="synonym">Eptesicus nilssonii</name>
    <dbReference type="NCBI Taxonomy" id="3371016"/>
    <lineage>
        <taxon>Eukaryota</taxon>
        <taxon>Metazoa</taxon>
        <taxon>Chordata</taxon>
        <taxon>Craniata</taxon>
        <taxon>Vertebrata</taxon>
        <taxon>Euteleostomi</taxon>
        <taxon>Mammalia</taxon>
        <taxon>Eutheria</taxon>
        <taxon>Laurasiatheria</taxon>
        <taxon>Chiroptera</taxon>
        <taxon>Yangochiroptera</taxon>
        <taxon>Vespertilionidae</taxon>
        <taxon>Cnephaeus</taxon>
    </lineage>
</organism>
<feature type="compositionally biased region" description="Polar residues" evidence="5">
    <location>
        <begin position="88"/>
        <end position="105"/>
    </location>
</feature>
<dbReference type="PANTHER" id="PTHR40389:SF3">
    <property type="entry name" value="IGE-BINDING PROTEIN"/>
    <property type="match status" value="1"/>
</dbReference>
<dbReference type="Proteomes" id="UP001177744">
    <property type="component" value="Unassembled WGS sequence"/>
</dbReference>
<dbReference type="Gene3D" id="1.10.375.10">
    <property type="entry name" value="Human Immunodeficiency Virus Type 1 Capsid Protein"/>
    <property type="match status" value="1"/>
</dbReference>
<feature type="domain" description="CCHC-type" evidence="7">
    <location>
        <begin position="423"/>
        <end position="438"/>
    </location>
</feature>
<protein>
    <recommendedName>
        <fullName evidence="7">CCHC-type domain-containing protein</fullName>
    </recommendedName>
</protein>
<feature type="chain" id="PRO_5041438408" description="CCHC-type domain-containing protein" evidence="6">
    <location>
        <begin position="16"/>
        <end position="481"/>
    </location>
</feature>
<evidence type="ECO:0000256" key="3">
    <source>
        <dbReference type="ARBA" id="ARBA00022833"/>
    </source>
</evidence>
<feature type="signal peptide" evidence="6">
    <location>
        <begin position="1"/>
        <end position="15"/>
    </location>
</feature>
<evidence type="ECO:0000313" key="9">
    <source>
        <dbReference type="Proteomes" id="UP001177744"/>
    </source>
</evidence>
<dbReference type="AlphaFoldDB" id="A0AA40IBN3"/>
<dbReference type="SUPFAM" id="SSF47943">
    <property type="entry name" value="Retrovirus capsid protein, N-terminal core domain"/>
    <property type="match status" value="1"/>
</dbReference>
<feature type="region of interest" description="Disordered" evidence="5">
    <location>
        <begin position="77"/>
        <end position="147"/>
    </location>
</feature>
<evidence type="ECO:0000256" key="2">
    <source>
        <dbReference type="ARBA" id="ARBA00022771"/>
    </source>
</evidence>
<dbReference type="PROSITE" id="PS50158">
    <property type="entry name" value="ZF_CCHC"/>
    <property type="match status" value="1"/>
</dbReference>
<dbReference type="InterPro" id="IPR036875">
    <property type="entry name" value="Znf_CCHC_sf"/>
</dbReference>
<dbReference type="GO" id="GO:0008270">
    <property type="term" value="F:zinc ion binding"/>
    <property type="evidence" value="ECO:0007669"/>
    <property type="project" value="UniProtKB-KW"/>
</dbReference>
<keyword evidence="9" id="KW-1185">Reference proteome</keyword>
<dbReference type="Gene3D" id="1.10.1200.30">
    <property type="match status" value="1"/>
</dbReference>
<keyword evidence="3" id="KW-0862">Zinc</keyword>
<dbReference type="SMART" id="SM00343">
    <property type="entry name" value="ZnF_C2HC"/>
    <property type="match status" value="2"/>
</dbReference>
<sequence length="481" mass="53204">MQPLIIMIMITRVLATVTEPAHSRTEKIEEELAEIKRELKRLNCSEKLGEEVVEMKEGLIGIKEELLRLASKPKNCELMSPPEEKTIKLQSRCPTPSSGRGTPQEPSILKVEKPDEREPHPLRVPPPENKELSWGPSKLGLNSPLQQTLQRAAEKDEDTGGFHMAFPILERPDGQGQMLRYHSPIPFKQLKELKVACSQYGPTAPFTEALLDSLATDALPPNDWKNMARACLGGGDYLLWKSEFIEQCQATAEINRGQNIPFTFEMLAGEGPYGGLNDQLQYPPGAYAQVNAAATQAWRKLPSTGRQTEDLSKIRQGPDEPFQDFVSRLLQTAGRLIGDGESGMLLVKQLAFENANTACQAVIRPFRKKGNLSDYIWLCSDIGPSYVQGLTIAAALQGKTLKDVLFQQGKAGSRNTPGPKGSCFGCGQMGHQVKQCPRRQGNSRQPGLCPRCKRGNHWAKECKSKKDIQGNMLPPQQGNGR</sequence>
<feature type="compositionally biased region" description="Basic and acidic residues" evidence="5">
    <location>
        <begin position="110"/>
        <end position="121"/>
    </location>
</feature>
<dbReference type="GO" id="GO:0016032">
    <property type="term" value="P:viral process"/>
    <property type="evidence" value="ECO:0007669"/>
    <property type="project" value="InterPro"/>
</dbReference>
<comment type="caution">
    <text evidence="8">The sequence shown here is derived from an EMBL/GenBank/DDBJ whole genome shotgun (WGS) entry which is preliminary data.</text>
</comment>
<dbReference type="InterPro" id="IPR045345">
    <property type="entry name" value="Gag_p24_C"/>
</dbReference>
<dbReference type="InterPro" id="IPR001878">
    <property type="entry name" value="Znf_CCHC"/>
</dbReference>
<evidence type="ECO:0000256" key="6">
    <source>
        <dbReference type="SAM" id="SignalP"/>
    </source>
</evidence>
<dbReference type="InterPro" id="IPR008919">
    <property type="entry name" value="Retrov_capsid_N"/>
</dbReference>
<reference evidence="8" key="1">
    <citation type="submission" date="2023-06" db="EMBL/GenBank/DDBJ databases">
        <title>Reference genome for the Northern bat (Eptesicus nilssonii), a most northern bat species.</title>
        <authorList>
            <person name="Laine V.N."/>
            <person name="Pulliainen A.T."/>
            <person name="Lilley T.M."/>
        </authorList>
    </citation>
    <scope>NUCLEOTIDE SEQUENCE</scope>
    <source>
        <strain evidence="8">BLF_Eptnil</strain>
        <tissue evidence="8">Kidney</tissue>
    </source>
</reference>
<dbReference type="InterPro" id="IPR050195">
    <property type="entry name" value="Primate_lentivir_Gag_pol-like"/>
</dbReference>
<keyword evidence="1" id="KW-0479">Metal-binding</keyword>
<dbReference type="GO" id="GO:0003676">
    <property type="term" value="F:nucleic acid binding"/>
    <property type="evidence" value="ECO:0007669"/>
    <property type="project" value="InterPro"/>
</dbReference>
<evidence type="ECO:0000256" key="4">
    <source>
        <dbReference type="PROSITE-ProRule" id="PRU00047"/>
    </source>
</evidence>
<evidence type="ECO:0000313" key="8">
    <source>
        <dbReference type="EMBL" id="KAK1346628.1"/>
    </source>
</evidence>
<dbReference type="Pfam" id="PF14787">
    <property type="entry name" value="zf-CCHC_5"/>
    <property type="match status" value="1"/>
</dbReference>
<dbReference type="Gene3D" id="4.10.60.10">
    <property type="entry name" value="Zinc finger, CCHC-type"/>
    <property type="match status" value="1"/>
</dbReference>
<dbReference type="SUPFAM" id="SSF47353">
    <property type="entry name" value="Retrovirus capsid dimerization domain-like"/>
    <property type="match status" value="1"/>
</dbReference>